<dbReference type="SUPFAM" id="SSF54713">
    <property type="entry name" value="Elongation factor Ts (EF-Ts), dimerisation domain"/>
    <property type="match status" value="1"/>
</dbReference>
<comment type="similarity">
    <text evidence="1 5">Belongs to the EF-Ts family.</text>
</comment>
<keyword evidence="8" id="KW-1185">Reference proteome</keyword>
<dbReference type="CDD" id="cd14275">
    <property type="entry name" value="UBA_EF-Ts"/>
    <property type="match status" value="1"/>
</dbReference>
<gene>
    <name evidence="5" type="primary">tsf</name>
    <name evidence="7" type="ORF">GO620_013890</name>
</gene>
<dbReference type="NCBIfam" id="TIGR00116">
    <property type="entry name" value="tsf"/>
    <property type="match status" value="1"/>
</dbReference>
<dbReference type="Gene3D" id="1.10.8.10">
    <property type="entry name" value="DNA helicase RuvA subunit, C-terminal domain"/>
    <property type="match status" value="1"/>
</dbReference>
<protein>
    <recommendedName>
        <fullName evidence="2 5">Elongation factor Ts</fullName>
        <shortName evidence="5">EF-Ts</shortName>
    </recommendedName>
</protein>
<dbReference type="InterPro" id="IPR014039">
    <property type="entry name" value="Transl_elong_EFTs/EF1B_dimer"/>
</dbReference>
<keyword evidence="3 5" id="KW-0251">Elongation factor</keyword>
<keyword evidence="4 5" id="KW-0648">Protein biosynthesis</keyword>
<sequence>MSTVQISAADVNKLRQQTGAGMMDCKKALTETNGDFEAAIDFLRKKGAKVAASRSDRESKEGVVIARTSADGKNGVIIVLSCETDFVAKNAEFIAFGNAVANEAVQQLPASLEELGQLEVDTETSRVKIADAVLDMTGKIGEKITVSTYEVLTGEKIIAYIHGNFRLGVLVGLSANVAGADEAGKDVAMQIAAMNPVAVDKDGVDANTVEREIAIAKEQIRAEGKPEDMVEKIAQGKLNKFYKDSTLLNQEFVKDPSKNISQFLNGVEKGLTVTAFKRVVLGA</sequence>
<accession>A0A6I4IPJ6</accession>
<dbReference type="GO" id="GO:0005737">
    <property type="term" value="C:cytoplasm"/>
    <property type="evidence" value="ECO:0007669"/>
    <property type="project" value="UniProtKB-SubCell"/>
</dbReference>
<organism evidence="7 8">
    <name type="scientific">Mucilaginibacter ginkgonis</name>
    <dbReference type="NCBI Taxonomy" id="2682091"/>
    <lineage>
        <taxon>Bacteria</taxon>
        <taxon>Pseudomonadati</taxon>
        <taxon>Bacteroidota</taxon>
        <taxon>Sphingobacteriia</taxon>
        <taxon>Sphingobacteriales</taxon>
        <taxon>Sphingobacteriaceae</taxon>
        <taxon>Mucilaginibacter</taxon>
    </lineage>
</organism>
<keyword evidence="5" id="KW-0963">Cytoplasm</keyword>
<evidence type="ECO:0000313" key="7">
    <source>
        <dbReference type="EMBL" id="QQL49254.1"/>
    </source>
</evidence>
<comment type="function">
    <text evidence="5">Associates with the EF-Tu.GDP complex and induces the exchange of GDP to GTP. It remains bound to the aminoacyl-tRNA.EF-Tu.GTP complex up to the GTP hydrolysis stage on the ribosome.</text>
</comment>
<evidence type="ECO:0000256" key="3">
    <source>
        <dbReference type="ARBA" id="ARBA00022768"/>
    </source>
</evidence>
<reference evidence="7 8" key="1">
    <citation type="submission" date="2020-12" db="EMBL/GenBank/DDBJ databases">
        <title>HMF7856_wgs.fasta genome submission.</title>
        <authorList>
            <person name="Kang H."/>
            <person name="Kim H."/>
            <person name="Joh K."/>
        </authorList>
    </citation>
    <scope>NUCLEOTIDE SEQUENCE [LARGE SCALE GENOMIC DNA]</scope>
    <source>
        <strain evidence="7 8">HMF7856</strain>
    </source>
</reference>
<dbReference type="PANTHER" id="PTHR11741:SF0">
    <property type="entry name" value="ELONGATION FACTOR TS, MITOCHONDRIAL"/>
    <property type="match status" value="1"/>
</dbReference>
<dbReference type="RefSeq" id="WP_157526971.1">
    <property type="nucleotide sequence ID" value="NZ_CP066775.1"/>
</dbReference>
<dbReference type="AlphaFoldDB" id="A0A6I4IPJ6"/>
<proteinExistence type="inferred from homology"/>
<dbReference type="Gene3D" id="1.10.286.20">
    <property type="match status" value="1"/>
</dbReference>
<evidence type="ECO:0000256" key="4">
    <source>
        <dbReference type="ARBA" id="ARBA00022917"/>
    </source>
</evidence>
<dbReference type="Gene3D" id="3.30.479.20">
    <property type="entry name" value="Elongation factor Ts, dimerisation domain"/>
    <property type="match status" value="2"/>
</dbReference>
<dbReference type="FunFam" id="1.10.8.10:FF:000001">
    <property type="entry name" value="Elongation factor Ts"/>
    <property type="match status" value="1"/>
</dbReference>
<dbReference type="GO" id="GO:0003746">
    <property type="term" value="F:translation elongation factor activity"/>
    <property type="evidence" value="ECO:0007669"/>
    <property type="project" value="UniProtKB-UniRule"/>
</dbReference>
<evidence type="ECO:0000256" key="2">
    <source>
        <dbReference type="ARBA" id="ARBA00016956"/>
    </source>
</evidence>
<dbReference type="KEGG" id="mgik:GO620_013890"/>
<dbReference type="EMBL" id="CP066775">
    <property type="protein sequence ID" value="QQL49254.1"/>
    <property type="molecule type" value="Genomic_DNA"/>
</dbReference>
<dbReference type="PROSITE" id="PS01126">
    <property type="entry name" value="EF_TS_1"/>
    <property type="match status" value="1"/>
</dbReference>
<evidence type="ECO:0000259" key="6">
    <source>
        <dbReference type="Pfam" id="PF00889"/>
    </source>
</evidence>
<name>A0A6I4IPJ6_9SPHI</name>
<dbReference type="HAMAP" id="MF_00050">
    <property type="entry name" value="EF_Ts"/>
    <property type="match status" value="1"/>
</dbReference>
<dbReference type="Pfam" id="PF00889">
    <property type="entry name" value="EF_TS"/>
    <property type="match status" value="1"/>
</dbReference>
<dbReference type="InterPro" id="IPR009060">
    <property type="entry name" value="UBA-like_sf"/>
</dbReference>
<feature type="region of interest" description="Involved in Mg(2+) ion dislocation from EF-Tu" evidence="5">
    <location>
        <begin position="84"/>
        <end position="87"/>
    </location>
</feature>
<feature type="domain" description="Translation elongation factor EFTs/EF1B dimerisation" evidence="6">
    <location>
        <begin position="75"/>
        <end position="282"/>
    </location>
</feature>
<dbReference type="InterPro" id="IPR018101">
    <property type="entry name" value="Transl_elong_Ts_CS"/>
</dbReference>
<comment type="subcellular location">
    <subcellularLocation>
        <location evidence="5">Cytoplasm</location>
    </subcellularLocation>
</comment>
<evidence type="ECO:0000256" key="5">
    <source>
        <dbReference type="HAMAP-Rule" id="MF_00050"/>
    </source>
</evidence>
<dbReference type="Proteomes" id="UP000429232">
    <property type="component" value="Chromosome"/>
</dbReference>
<evidence type="ECO:0000256" key="1">
    <source>
        <dbReference type="ARBA" id="ARBA00005532"/>
    </source>
</evidence>
<dbReference type="PANTHER" id="PTHR11741">
    <property type="entry name" value="ELONGATION FACTOR TS"/>
    <property type="match status" value="1"/>
</dbReference>
<dbReference type="InterPro" id="IPR036402">
    <property type="entry name" value="EF-Ts_dimer_sf"/>
</dbReference>
<dbReference type="SUPFAM" id="SSF46934">
    <property type="entry name" value="UBA-like"/>
    <property type="match status" value="1"/>
</dbReference>
<dbReference type="InterPro" id="IPR001816">
    <property type="entry name" value="Transl_elong_EFTs/EF1B"/>
</dbReference>
<evidence type="ECO:0000313" key="8">
    <source>
        <dbReference type="Proteomes" id="UP000429232"/>
    </source>
</evidence>